<protein>
    <submittedName>
        <fullName evidence="1">Uncharacterized protein</fullName>
    </submittedName>
</protein>
<evidence type="ECO:0000313" key="1">
    <source>
        <dbReference type="EMBL" id="CAA9528071.1"/>
    </source>
</evidence>
<dbReference type="AlphaFoldDB" id="A0A6J4TNP2"/>
<dbReference type="EMBL" id="CADCVT010000375">
    <property type="protein sequence ID" value="CAA9528071.1"/>
    <property type="molecule type" value="Genomic_DNA"/>
</dbReference>
<gene>
    <name evidence="1" type="ORF">AVDCRST_MAG85-3420</name>
</gene>
<reference evidence="1" key="1">
    <citation type="submission" date="2020-02" db="EMBL/GenBank/DDBJ databases">
        <authorList>
            <person name="Meier V. D."/>
        </authorList>
    </citation>
    <scope>NUCLEOTIDE SEQUENCE</scope>
    <source>
        <strain evidence="1">AVDCRST_MAG85</strain>
    </source>
</reference>
<name>A0A6J4TNP2_9ACTN</name>
<accession>A0A6J4TNP2</accession>
<sequence length="120" mass="11830">MSLSYASTVMPLVPAASVDSDSFAPSGRFVSVTLADSMCVSVRSASVMSGFGATLTAPASSVNVAELSKLGSVVSRSTTGGALSGTTSTVDVADAESAVPSLTTKVTERSVASGTDVVFA</sequence>
<proteinExistence type="predicted"/>
<organism evidence="1">
    <name type="scientific">uncultured Solirubrobacteraceae bacterium</name>
    <dbReference type="NCBI Taxonomy" id="1162706"/>
    <lineage>
        <taxon>Bacteria</taxon>
        <taxon>Bacillati</taxon>
        <taxon>Actinomycetota</taxon>
        <taxon>Thermoleophilia</taxon>
        <taxon>Solirubrobacterales</taxon>
        <taxon>Solirubrobacteraceae</taxon>
        <taxon>environmental samples</taxon>
    </lineage>
</organism>